<organism evidence="8 9">
    <name type="scientific">Bacillus cereus</name>
    <dbReference type="NCBI Taxonomy" id="1396"/>
    <lineage>
        <taxon>Bacteria</taxon>
        <taxon>Bacillati</taxon>
        <taxon>Bacillota</taxon>
        <taxon>Bacilli</taxon>
        <taxon>Bacillales</taxon>
        <taxon>Bacillaceae</taxon>
        <taxon>Bacillus</taxon>
        <taxon>Bacillus cereus group</taxon>
    </lineage>
</organism>
<reference evidence="8 9" key="1">
    <citation type="submission" date="2015-12" db="EMBL/GenBank/DDBJ databases">
        <title>Bacillus cereus Group isolate.</title>
        <authorList>
            <person name="Kovac J."/>
        </authorList>
    </citation>
    <scope>NUCLEOTIDE SEQUENCE [LARGE SCALE GENOMIC DNA]</scope>
    <source>
        <strain evidence="8 9">FSL W8-0275</strain>
    </source>
</reference>
<feature type="transmembrane region" description="Helical" evidence="6">
    <location>
        <begin position="101"/>
        <end position="127"/>
    </location>
</feature>
<evidence type="ECO:0000256" key="2">
    <source>
        <dbReference type="ARBA" id="ARBA00022475"/>
    </source>
</evidence>
<dbReference type="InterPro" id="IPR052536">
    <property type="entry name" value="ABC-4_Integral_Memb_Prot"/>
</dbReference>
<name>A0A150B6R6_BACCE</name>
<feature type="transmembrane region" description="Helical" evidence="6">
    <location>
        <begin position="205"/>
        <end position="222"/>
    </location>
</feature>
<evidence type="ECO:0000313" key="8">
    <source>
        <dbReference type="EMBL" id="KXY01829.1"/>
    </source>
</evidence>
<evidence type="ECO:0000259" key="7">
    <source>
        <dbReference type="Pfam" id="PF02687"/>
    </source>
</evidence>
<keyword evidence="3 6" id="KW-0812">Transmembrane</keyword>
<sequence>MDFLEVSKRSIKRNMKDYFLYFISLVGSIIIYFTFVSIKRNESVVALLKESDKVETTFTFAQILLIIFLTIFIFYCNSFFLRKKKKEIALYSLLGIRKEEIAKLLFYETLLVGAAASVLGILAGLFIANMCAGFLVKLMGSAFTFTFTISFLSIVEVLITIGAIFFIASWKSKKLIYEHRLVELLYGENQKEEAPTYSSKKAKRAIVLLITGYIIALLTQVFGFGAIFITGLLIFGCIVKGTFLLFEQYTVKSLHTIKEDKTKYWNGTNILSISSLFFRIKGNVKMLALLSLLSAVTLCTIGMSSSMYYGAKKTATLMNPVSYEYVTTGKELNKKVREEIQKHGGIIKGETKVELFSGQVNIDGSSMLTGYLISDGNVQVIKESDYNKAAPMLGNKKAVLGSEKEVVLLDPYKSYNTEKNSLEGNNVSFEGMKRDVTIVDHREETVVSAKLAPVGLVVQDSLFNKLQRGRAISKVSGFIVEGNGNAELTKNLANILSVEAKLQSFEETSQSELQDGAVLLFASIFLGIVFILATGCILYFKQITEAMAERPAYGMLKKIGLTKKEARESVRKQVGAIFLVPLLLAIVHTFFAFLSLMGFTGMFEYSFPLLGSIGGYIIIYFGYYMLTVRSYTNTVFNGRR</sequence>
<keyword evidence="5 6" id="KW-0472">Membrane</keyword>
<comment type="caution">
    <text evidence="8">The sequence shown here is derived from an EMBL/GenBank/DDBJ whole genome shotgun (WGS) entry which is preliminary data.</text>
</comment>
<feature type="transmembrane region" description="Helical" evidence="6">
    <location>
        <begin position="574"/>
        <end position="599"/>
    </location>
</feature>
<comment type="subcellular location">
    <subcellularLocation>
        <location evidence="1 6">Cell membrane</location>
        <topology evidence="1 6">Multi-pass membrane protein</topology>
    </subcellularLocation>
</comment>
<proteinExistence type="inferred from homology"/>
<feature type="transmembrane region" description="Helical" evidence="6">
    <location>
        <begin position="58"/>
        <end position="80"/>
    </location>
</feature>
<feature type="transmembrane region" description="Helical" evidence="6">
    <location>
        <begin position="147"/>
        <end position="170"/>
    </location>
</feature>
<dbReference type="RefSeq" id="WP_046947373.1">
    <property type="nucleotide sequence ID" value="NZ_JARPVK010000015.1"/>
</dbReference>
<dbReference type="GO" id="GO:0005886">
    <property type="term" value="C:plasma membrane"/>
    <property type="evidence" value="ECO:0007669"/>
    <property type="project" value="UniProtKB-SubCell"/>
</dbReference>
<feature type="transmembrane region" description="Helical" evidence="6">
    <location>
        <begin position="228"/>
        <end position="246"/>
    </location>
</feature>
<dbReference type="PANTHER" id="PTHR46795">
    <property type="entry name" value="ABC TRANSPORTER PERMEASE-RELATED-RELATED"/>
    <property type="match status" value="1"/>
</dbReference>
<evidence type="ECO:0000256" key="6">
    <source>
        <dbReference type="PIRNR" id="PIRNR018968"/>
    </source>
</evidence>
<evidence type="ECO:0000256" key="5">
    <source>
        <dbReference type="ARBA" id="ARBA00023136"/>
    </source>
</evidence>
<feature type="transmembrane region" description="Helical" evidence="6">
    <location>
        <begin position="287"/>
        <end position="309"/>
    </location>
</feature>
<dbReference type="PIRSF" id="PIRSF018968">
    <property type="entry name" value="ABC_permease_BceB"/>
    <property type="match status" value="1"/>
</dbReference>
<evidence type="ECO:0000256" key="4">
    <source>
        <dbReference type="ARBA" id="ARBA00022989"/>
    </source>
</evidence>
<protein>
    <submittedName>
        <fullName evidence="8">ABC transporter permease</fullName>
    </submittedName>
</protein>
<comment type="similarity">
    <text evidence="6">Belongs to the ABC-4 integral membrane protein family.</text>
</comment>
<keyword evidence="2 6" id="KW-1003">Cell membrane</keyword>
<evidence type="ECO:0000256" key="3">
    <source>
        <dbReference type="ARBA" id="ARBA00022692"/>
    </source>
</evidence>
<keyword evidence="6" id="KW-0813">Transport</keyword>
<dbReference type="PANTHER" id="PTHR46795:SF3">
    <property type="entry name" value="ABC TRANSPORTER PERMEASE"/>
    <property type="match status" value="1"/>
</dbReference>
<keyword evidence="4 6" id="KW-1133">Transmembrane helix</keyword>
<gene>
    <name evidence="8" type="ORF">AT274_15705</name>
</gene>
<dbReference type="InterPro" id="IPR003838">
    <property type="entry name" value="ABC3_permease_C"/>
</dbReference>
<dbReference type="AlphaFoldDB" id="A0A150B6R6"/>
<evidence type="ECO:0000313" key="9">
    <source>
        <dbReference type="Proteomes" id="UP000075591"/>
    </source>
</evidence>
<dbReference type="InterPro" id="IPR027022">
    <property type="entry name" value="ABC_permease_BceB-typ"/>
</dbReference>
<dbReference type="EMBL" id="LOMT01000024">
    <property type="protein sequence ID" value="KXY01829.1"/>
    <property type="molecule type" value="Genomic_DNA"/>
</dbReference>
<dbReference type="Pfam" id="PF02687">
    <property type="entry name" value="FtsX"/>
    <property type="match status" value="1"/>
</dbReference>
<feature type="transmembrane region" description="Helical" evidence="6">
    <location>
        <begin position="517"/>
        <end position="540"/>
    </location>
</feature>
<dbReference type="Proteomes" id="UP000075591">
    <property type="component" value="Unassembled WGS sequence"/>
</dbReference>
<evidence type="ECO:0000256" key="1">
    <source>
        <dbReference type="ARBA" id="ARBA00004651"/>
    </source>
</evidence>
<dbReference type="GO" id="GO:0055085">
    <property type="term" value="P:transmembrane transport"/>
    <property type="evidence" value="ECO:0007669"/>
    <property type="project" value="UniProtKB-UniRule"/>
</dbReference>
<feature type="transmembrane region" description="Helical" evidence="6">
    <location>
        <begin position="605"/>
        <end position="626"/>
    </location>
</feature>
<feature type="transmembrane region" description="Helical" evidence="6">
    <location>
        <begin position="18"/>
        <end position="38"/>
    </location>
</feature>
<dbReference type="PATRIC" id="fig|1396.432.peg.2459"/>
<accession>A0A150B6R6</accession>
<feature type="domain" description="ABC3 transporter permease C-terminal" evidence="7">
    <location>
        <begin position="63"/>
        <end position="170"/>
    </location>
</feature>